<evidence type="ECO:0008006" key="5">
    <source>
        <dbReference type="Google" id="ProtNLM"/>
    </source>
</evidence>
<organism evidence="3 4">
    <name type="scientific">Mycolicibacterium komossense</name>
    <dbReference type="NCBI Taxonomy" id="1779"/>
    <lineage>
        <taxon>Bacteria</taxon>
        <taxon>Bacillati</taxon>
        <taxon>Actinomycetota</taxon>
        <taxon>Actinomycetes</taxon>
        <taxon>Mycobacteriales</taxon>
        <taxon>Mycobacteriaceae</taxon>
        <taxon>Mycolicibacterium</taxon>
    </lineage>
</organism>
<evidence type="ECO:0000256" key="1">
    <source>
        <dbReference type="SAM" id="Phobius"/>
    </source>
</evidence>
<evidence type="ECO:0000256" key="2">
    <source>
        <dbReference type="SAM" id="SignalP"/>
    </source>
</evidence>
<gene>
    <name evidence="3" type="ORF">H7J73_08350</name>
</gene>
<keyword evidence="4" id="KW-1185">Reference proteome</keyword>
<dbReference type="RefSeq" id="WP_264066873.1">
    <property type="nucleotide sequence ID" value="NZ_JACKTY010000020.1"/>
</dbReference>
<dbReference type="Proteomes" id="UP001526201">
    <property type="component" value="Unassembled WGS sequence"/>
</dbReference>
<feature type="signal peptide" evidence="2">
    <location>
        <begin position="1"/>
        <end position="32"/>
    </location>
</feature>
<proteinExistence type="predicted"/>
<keyword evidence="1" id="KW-0472">Membrane</keyword>
<accession>A0ABT3C9A7</accession>
<feature type="chain" id="PRO_5047215493" description="Holin" evidence="2">
    <location>
        <begin position="33"/>
        <end position="103"/>
    </location>
</feature>
<dbReference type="EMBL" id="JACKTY010000020">
    <property type="protein sequence ID" value="MCV7226043.1"/>
    <property type="molecule type" value="Genomic_DNA"/>
</dbReference>
<feature type="transmembrane region" description="Helical" evidence="1">
    <location>
        <begin position="39"/>
        <end position="58"/>
    </location>
</feature>
<comment type="caution">
    <text evidence="3">The sequence shown here is derived from an EMBL/GenBank/DDBJ whole genome shotgun (WGS) entry which is preliminary data.</text>
</comment>
<sequence length="103" mass="10615">MLSKYTPSQKAKATAALLSSLALFLLSFAAFVADVLPTGSGAAAAIAAGIAIACAWLVRLATFLTASAPTFDQIAKNVDDVIDLVEEIRPAAIDPAYGRHAKP</sequence>
<protein>
    <recommendedName>
        <fullName evidence="5">Holin</fullName>
    </recommendedName>
</protein>
<reference evidence="3 4" key="1">
    <citation type="journal article" date="2022" name="BMC Genomics">
        <title>Comparative genome analysis of mycobacteria focusing on tRNA and non-coding RNA.</title>
        <authorList>
            <person name="Behra P.R.K."/>
            <person name="Pettersson B.M.F."/>
            <person name="Ramesh M."/>
            <person name="Das S."/>
            <person name="Dasgupta S."/>
            <person name="Kirsebom L.A."/>
        </authorList>
    </citation>
    <scope>NUCLEOTIDE SEQUENCE [LARGE SCALE GENOMIC DNA]</scope>
    <source>
        <strain evidence="3 4">DSM 44078</strain>
    </source>
</reference>
<keyword evidence="2" id="KW-0732">Signal</keyword>
<keyword evidence="1" id="KW-0812">Transmembrane</keyword>
<name>A0ABT3C9A7_9MYCO</name>
<keyword evidence="1" id="KW-1133">Transmembrane helix</keyword>
<evidence type="ECO:0000313" key="3">
    <source>
        <dbReference type="EMBL" id="MCV7226043.1"/>
    </source>
</evidence>
<evidence type="ECO:0000313" key="4">
    <source>
        <dbReference type="Proteomes" id="UP001526201"/>
    </source>
</evidence>